<gene>
    <name evidence="2" type="ORF">Nepgr_013633</name>
</gene>
<evidence type="ECO:0000313" key="2">
    <source>
        <dbReference type="EMBL" id="GMH11792.1"/>
    </source>
</evidence>
<organism evidence="2 3">
    <name type="scientific">Nepenthes gracilis</name>
    <name type="common">Slender pitcher plant</name>
    <dbReference type="NCBI Taxonomy" id="150966"/>
    <lineage>
        <taxon>Eukaryota</taxon>
        <taxon>Viridiplantae</taxon>
        <taxon>Streptophyta</taxon>
        <taxon>Embryophyta</taxon>
        <taxon>Tracheophyta</taxon>
        <taxon>Spermatophyta</taxon>
        <taxon>Magnoliopsida</taxon>
        <taxon>eudicotyledons</taxon>
        <taxon>Gunneridae</taxon>
        <taxon>Pentapetalae</taxon>
        <taxon>Caryophyllales</taxon>
        <taxon>Nepenthaceae</taxon>
        <taxon>Nepenthes</taxon>
    </lineage>
</organism>
<reference evidence="2" key="1">
    <citation type="submission" date="2023-05" db="EMBL/GenBank/DDBJ databases">
        <title>Nepenthes gracilis genome sequencing.</title>
        <authorList>
            <person name="Fukushima K."/>
        </authorList>
    </citation>
    <scope>NUCLEOTIDE SEQUENCE</scope>
    <source>
        <strain evidence="2">SING2019-196</strain>
    </source>
</reference>
<dbReference type="AlphaFoldDB" id="A0AAD3SJL6"/>
<keyword evidence="3" id="KW-1185">Reference proteome</keyword>
<name>A0AAD3SJL6_NEPGR</name>
<evidence type="ECO:0000313" key="3">
    <source>
        <dbReference type="Proteomes" id="UP001279734"/>
    </source>
</evidence>
<dbReference type="EMBL" id="BSYO01000011">
    <property type="protein sequence ID" value="GMH11792.1"/>
    <property type="molecule type" value="Genomic_DNA"/>
</dbReference>
<comment type="caution">
    <text evidence="2">The sequence shown here is derived from an EMBL/GenBank/DDBJ whole genome shotgun (WGS) entry which is preliminary data.</text>
</comment>
<dbReference type="Proteomes" id="UP001279734">
    <property type="component" value="Unassembled WGS sequence"/>
</dbReference>
<accession>A0AAD3SJL6</accession>
<protein>
    <submittedName>
        <fullName evidence="2">Uncharacterized protein</fullName>
    </submittedName>
</protein>
<feature type="compositionally biased region" description="Low complexity" evidence="1">
    <location>
        <begin position="59"/>
        <end position="71"/>
    </location>
</feature>
<feature type="region of interest" description="Disordered" evidence="1">
    <location>
        <begin position="53"/>
        <end position="80"/>
    </location>
</feature>
<sequence>MIEDEDRKTRKFLQGLWDDICKQLATLKLTTYADTLDRALIHEQELAKDEFFKKRSSDKSGISASSGASSGRPFKSPSRF</sequence>
<proteinExistence type="predicted"/>
<evidence type="ECO:0000256" key="1">
    <source>
        <dbReference type="SAM" id="MobiDB-lite"/>
    </source>
</evidence>